<evidence type="ECO:0000256" key="14">
    <source>
        <dbReference type="SAM" id="Phobius"/>
    </source>
</evidence>
<feature type="transmembrane region" description="Helical" evidence="14">
    <location>
        <begin position="240"/>
        <end position="259"/>
    </location>
</feature>
<evidence type="ECO:0000256" key="6">
    <source>
        <dbReference type="ARBA" id="ARBA00022528"/>
    </source>
</evidence>
<reference evidence="15 16" key="1">
    <citation type="journal article" date="2023" name="G3 (Bethesda)">
        <title>A haplotype-resolved chromosome-scale genome for Quercus rubra L. provides insights into the genetics of adaptive traits for red oak species.</title>
        <authorList>
            <person name="Kapoor B."/>
            <person name="Jenkins J."/>
            <person name="Schmutz J."/>
            <person name="Zhebentyayeva T."/>
            <person name="Kuelheim C."/>
            <person name="Coggeshall M."/>
            <person name="Heim C."/>
            <person name="Lasky J.R."/>
            <person name="Leites L."/>
            <person name="Islam-Faridi N."/>
            <person name="Romero-Severson J."/>
            <person name="DeLeo V.L."/>
            <person name="Lucas S.M."/>
            <person name="Lazic D."/>
            <person name="Gailing O."/>
            <person name="Carlson J."/>
            <person name="Staton M."/>
        </authorList>
    </citation>
    <scope>NUCLEOTIDE SEQUENCE [LARGE SCALE GENOMIC DNA]</scope>
    <source>
        <strain evidence="15">Pseudo-F2</strain>
    </source>
</reference>
<name>A0AAN7G638_QUERU</name>
<feature type="transmembrane region" description="Helical" evidence="14">
    <location>
        <begin position="309"/>
        <end position="333"/>
    </location>
</feature>
<comment type="subcellular location">
    <subcellularLocation>
        <location evidence="3">Membrane</location>
        <topology evidence="3">Multi-pass membrane protein</topology>
    </subcellularLocation>
    <subcellularLocation>
        <location evidence="2">Plastid</location>
        <location evidence="2">Chloroplast envelope</location>
    </subcellularLocation>
</comment>
<keyword evidence="11 14" id="KW-0472">Membrane</keyword>
<keyword evidence="16" id="KW-1185">Reference proteome</keyword>
<sequence>MMKPTQIFRPTMLSGYFPRHNPYFLSNKYNGLFHGLILVSKPTVRTLPLTIIRATDNSNQGNSDASNHKKVMISANVSNLTKALLNFTMTNFLPIALISGVVLGFANPTPGCLAHQYSLSKFSTSGIFFISGLKLQGGEFRAVSEAWPAGIFGLASILLLSPFFSSLIFQVNLAPREFVTGLAIFSCMPTTLSSGVALTQLVDGNSALALALTVMSNLLGILTVPFWISKFFTDDFGVPIPTRELFWSLILTLLIPLILGKVVRNMLKGLATYIDQNQRIFSMLSTILLSLTPWMQVSKSRPLLLMLKPQVFILASGMGILVHLILLGFNTVAIKSVSSGFCGSKSVFSKKENFRALLIVCSQKALLIVVAVVDQLGGALGESGLLVLPCVAAHINQVIIDSLLVNFWLQKDRSYSKKFEA</sequence>
<evidence type="ECO:0000256" key="3">
    <source>
        <dbReference type="ARBA" id="ARBA00004141"/>
    </source>
</evidence>
<evidence type="ECO:0000256" key="9">
    <source>
        <dbReference type="ARBA" id="ARBA00022946"/>
    </source>
</evidence>
<dbReference type="PANTHER" id="PTHR18640">
    <property type="entry name" value="SOLUTE CARRIER FAMILY 10 MEMBER 7"/>
    <property type="match status" value="1"/>
</dbReference>
<comment type="function">
    <text evidence="1">May function as sodium-coupled metabolite transporter across the chloroplast envelope.</text>
</comment>
<dbReference type="Gene3D" id="1.20.1530.20">
    <property type="match status" value="1"/>
</dbReference>
<comment type="similarity">
    <text evidence="4">Belongs to the bile acid:sodium symporter (BASS) (TC 2.A.28) family.</text>
</comment>
<dbReference type="InterPro" id="IPR016833">
    <property type="entry name" value="Put_Na-Bile_cotransptr"/>
</dbReference>
<dbReference type="PANTHER" id="PTHR18640:SF12">
    <property type="entry name" value="SODIUM_METABOLITE COTRANSPORTER BASS4, CHLOROPLASTIC ISOFORM X1-RELATED"/>
    <property type="match status" value="1"/>
</dbReference>
<dbReference type="FunFam" id="1.20.1530.20:FF:000021">
    <property type="entry name" value="Probable sodium/metabolite cotransporter BASS4, chloroplastic"/>
    <property type="match status" value="1"/>
</dbReference>
<proteinExistence type="inferred from homology"/>
<evidence type="ECO:0000256" key="7">
    <source>
        <dbReference type="ARBA" id="ARBA00022640"/>
    </source>
</evidence>
<evidence type="ECO:0000256" key="13">
    <source>
        <dbReference type="ARBA" id="ARBA00076034"/>
    </source>
</evidence>
<evidence type="ECO:0000256" key="1">
    <source>
        <dbReference type="ARBA" id="ARBA00003198"/>
    </source>
</evidence>
<evidence type="ECO:0000256" key="8">
    <source>
        <dbReference type="ARBA" id="ARBA00022692"/>
    </source>
</evidence>
<evidence type="ECO:0000256" key="5">
    <source>
        <dbReference type="ARBA" id="ARBA00022448"/>
    </source>
</evidence>
<dbReference type="AlphaFoldDB" id="A0AAN7G638"/>
<keyword evidence="10 14" id="KW-1133">Transmembrane helix</keyword>
<evidence type="ECO:0000313" key="15">
    <source>
        <dbReference type="EMBL" id="KAK4607762.1"/>
    </source>
</evidence>
<accession>A0AAN7G638</accession>
<evidence type="ECO:0000313" key="16">
    <source>
        <dbReference type="Proteomes" id="UP001324115"/>
    </source>
</evidence>
<dbReference type="Proteomes" id="UP001324115">
    <property type="component" value="Unassembled WGS sequence"/>
</dbReference>
<keyword evidence="5" id="KW-0813">Transport</keyword>
<feature type="transmembrane region" description="Helical" evidence="14">
    <location>
        <begin position="354"/>
        <end position="373"/>
    </location>
</feature>
<dbReference type="InterPro" id="IPR038770">
    <property type="entry name" value="Na+/solute_symporter_sf"/>
</dbReference>
<gene>
    <name evidence="15" type="ORF">RGQ29_001545</name>
</gene>
<evidence type="ECO:0000256" key="10">
    <source>
        <dbReference type="ARBA" id="ARBA00022989"/>
    </source>
</evidence>
<keyword evidence="6" id="KW-0150">Chloroplast</keyword>
<feature type="transmembrane region" description="Helical" evidence="14">
    <location>
        <begin position="280"/>
        <end position="297"/>
    </location>
</feature>
<feature type="transmembrane region" description="Helical" evidence="14">
    <location>
        <begin position="385"/>
        <end position="409"/>
    </location>
</feature>
<keyword evidence="8 14" id="KW-0812">Transmembrane</keyword>
<evidence type="ECO:0000256" key="2">
    <source>
        <dbReference type="ARBA" id="ARBA00004119"/>
    </source>
</evidence>
<evidence type="ECO:0000256" key="4">
    <source>
        <dbReference type="ARBA" id="ARBA00006528"/>
    </source>
</evidence>
<feature type="transmembrane region" description="Helical" evidence="14">
    <location>
        <begin position="83"/>
        <end position="106"/>
    </location>
</feature>
<evidence type="ECO:0000256" key="11">
    <source>
        <dbReference type="ARBA" id="ARBA00023136"/>
    </source>
</evidence>
<evidence type="ECO:0000256" key="12">
    <source>
        <dbReference type="ARBA" id="ARBA00067138"/>
    </source>
</evidence>
<dbReference type="Pfam" id="PF13593">
    <property type="entry name" value="SBF_like"/>
    <property type="match status" value="1"/>
</dbReference>
<protein>
    <recommendedName>
        <fullName evidence="12">Probable sodium/metabolite cotransporter BASS4, chloroplastic</fullName>
    </recommendedName>
    <alternativeName>
        <fullName evidence="13">Bile acid-sodium symporter family protein 4</fullName>
    </alternativeName>
</protein>
<organism evidence="15 16">
    <name type="scientific">Quercus rubra</name>
    <name type="common">Northern red oak</name>
    <name type="synonym">Quercus borealis</name>
    <dbReference type="NCBI Taxonomy" id="3512"/>
    <lineage>
        <taxon>Eukaryota</taxon>
        <taxon>Viridiplantae</taxon>
        <taxon>Streptophyta</taxon>
        <taxon>Embryophyta</taxon>
        <taxon>Tracheophyta</taxon>
        <taxon>Spermatophyta</taxon>
        <taxon>Magnoliopsida</taxon>
        <taxon>eudicotyledons</taxon>
        <taxon>Gunneridae</taxon>
        <taxon>Pentapetalae</taxon>
        <taxon>rosids</taxon>
        <taxon>fabids</taxon>
        <taxon>Fagales</taxon>
        <taxon>Fagaceae</taxon>
        <taxon>Quercus</taxon>
    </lineage>
</organism>
<comment type="caution">
    <text evidence="15">The sequence shown here is derived from an EMBL/GenBank/DDBJ whole genome shotgun (WGS) entry which is preliminary data.</text>
</comment>
<dbReference type="GO" id="GO:0016020">
    <property type="term" value="C:membrane"/>
    <property type="evidence" value="ECO:0007669"/>
    <property type="project" value="UniProtKB-SubCell"/>
</dbReference>
<keyword evidence="9" id="KW-0809">Transit peptide</keyword>
<feature type="transmembrane region" description="Helical" evidence="14">
    <location>
        <begin position="208"/>
        <end position="228"/>
    </location>
</feature>
<dbReference type="GO" id="GO:0009941">
    <property type="term" value="C:chloroplast envelope"/>
    <property type="evidence" value="ECO:0007669"/>
    <property type="project" value="UniProtKB-SubCell"/>
</dbReference>
<keyword evidence="7" id="KW-0934">Plastid</keyword>
<dbReference type="EMBL" id="JAXUIC010000001">
    <property type="protein sequence ID" value="KAK4607762.1"/>
    <property type="molecule type" value="Genomic_DNA"/>
</dbReference>
<feature type="transmembrane region" description="Helical" evidence="14">
    <location>
        <begin position="147"/>
        <end position="169"/>
    </location>
</feature>